<dbReference type="SMART" id="SM00150">
    <property type="entry name" value="SPEC"/>
    <property type="match status" value="3"/>
</dbReference>
<dbReference type="PROSITE" id="PS00020">
    <property type="entry name" value="ACTININ_2"/>
    <property type="match status" value="1"/>
</dbReference>
<dbReference type="CDD" id="cd21188">
    <property type="entry name" value="CH_PLEC-like_rpt1"/>
    <property type="match status" value="1"/>
</dbReference>
<evidence type="ECO:0000256" key="9">
    <source>
        <dbReference type="ARBA" id="ARBA00023273"/>
    </source>
</evidence>
<feature type="coiled-coil region" evidence="11">
    <location>
        <begin position="2568"/>
        <end position="2644"/>
    </location>
</feature>
<feature type="coiled-coil region" evidence="11">
    <location>
        <begin position="1918"/>
        <end position="2068"/>
    </location>
</feature>
<dbReference type="InterPro" id="IPR035915">
    <property type="entry name" value="Plakin_repeat_sf"/>
</dbReference>
<evidence type="ECO:0000313" key="15">
    <source>
        <dbReference type="EMBL" id="KAJ7403496.1"/>
    </source>
</evidence>
<keyword evidence="3 10" id="KW-0728">SH3 domain</keyword>
<dbReference type="SUPFAM" id="SSF47576">
    <property type="entry name" value="Calponin-homology domain, CH-domain"/>
    <property type="match status" value="1"/>
</dbReference>
<dbReference type="SMART" id="SM00033">
    <property type="entry name" value="CH"/>
    <property type="match status" value="1"/>
</dbReference>
<dbReference type="PANTHER" id="PTHR23169">
    <property type="entry name" value="ENVOPLAKIN"/>
    <property type="match status" value="1"/>
</dbReference>
<dbReference type="InterPro" id="IPR001452">
    <property type="entry name" value="SH3_domain"/>
</dbReference>
<gene>
    <name evidence="15" type="ORF">WISP_150758</name>
</gene>
<evidence type="ECO:0000256" key="10">
    <source>
        <dbReference type="PROSITE-ProRule" id="PRU00192"/>
    </source>
</evidence>
<dbReference type="Gene3D" id="2.30.30.40">
    <property type="entry name" value="SH3 Domains"/>
    <property type="match status" value="1"/>
</dbReference>
<dbReference type="InterPro" id="IPR001589">
    <property type="entry name" value="Actinin_actin-bd_CS"/>
</dbReference>
<keyword evidence="11" id="KW-0175">Coiled coil</keyword>
<feature type="compositionally biased region" description="Basic and acidic residues" evidence="12">
    <location>
        <begin position="1853"/>
        <end position="1884"/>
    </location>
</feature>
<feature type="region of interest" description="Disordered" evidence="12">
    <location>
        <begin position="1528"/>
        <end position="1550"/>
    </location>
</feature>
<dbReference type="Proteomes" id="UP001145742">
    <property type="component" value="Unassembled WGS sequence"/>
</dbReference>
<sequence>MRQCCEDEKDQSARLVGVMCCMDERDKVQKKTFTKWINQHLMKVRKHVNDLYEDLRDGHNLISLLEVLSGDTLPRERDFLKTLRLVSSTEACANEQHEDVEDEDKGVKLVNIRNDDITDGNPKLTLGLIWTIILHFQDCCSYSGYNLEYAEVRPDLIDMNTVAVQSNLANLEHAFFVAEKLGVARLLDPEDVDVSSPDEKSVITYVSSLYDAFPKVPEGGEGISANDVEVKWVEYQNMVNYLMQWIRHHVTIMSDRTFPNNPVELKALYNQYLQFKETEIPPKETDKSKIKRLYKLLEVWIEFGRIKLSQGYHPNDIEKEWGKLIIAMLEREKTLRPEVERYFKVDMKNPDQSIGSPQKETDFSQRKSQRQSKLEMLQQIANRIQRDSRSCEDKLVLARNALQSDTKRLESGLQFQHEAEIAGYILESENLLRQQVIDAQILIDGKYYQADQLVQRVAKLRDELMAIRTECSSLYNKGHALTTEQTKLMISGITESLNSGFTTNLTPELNAAMTQGLTPMTSSSLTSGLSSGLTSRMTPTITPAYPPGIPPRLIQSYVTGVDSGTLQTLKLMQIRKPLMKSAFVDQNLTEEEVNMKFVQDLLSWVEEMQVQLDRAEWGSDLPSVESHLENHKNVHKAIEEFESSLKEAKISENTSRNQERHLDTLHNFVSRATRELIWLNEKEEEEVAYDWSERNPNITRKKEYHAAYRAAMQTQWSWILQLCHCVEQHLRENAAYFEFFSDAKEAMEYLKNLKDTIYRKYSCDRSSSLHRLEDLVQESMEEKEQLLQYKSTVAGLVGRAKAIIQLKPRNPDCVLKTSIPIKAICDYRQIEITIYKDDECVLANNSHRAKWKVISPSGNEAMVPSVCFTVPPPNKEAIDTANRIEQQFQNVLALWHESHVNMKSVVSWHYLTNEIEAVRAGNVASIKTMLPGEHQQVLSNLQSRFDDFVEDSQESKIFTSSDTAQLEREVNVCKQYYQELLKSAEREEQEESIYNLYISEVKNIRLRLESCEERLIRQIRTPMERDDVHENVLRISEQEKLKKELDRLKDDLGAITDKCEEFFGQAAGSPSVPTLRSELNVVIQNMNQVYSMSSIFIEKLKTINLVLTNTQTAESLVKHYETKLCEEEAVMADKNHIENLMGTLKQWRSEVDEKRQTFHALEDELQKAKMISDQMFKMHKERDLDFDWHKEKVDQLAERWQNVHSQIENRLRDLEGINKSLKYYKDAYNSLDTWIQQVEDTQRKIQETHPENSKALAKQLNQHKMLVSEIEMKQSKIDECQKYSEQYSAAVKDYELQTMTYRAMVDSQQKSPVKRRRMQSSSDFIIQEFMDLRTRYTALVTLMTQYIKFAGDSLKRLEEEERLPEESELQQPVKSAEVLQRLGCNEAVELREENKPNESMMDVEYLQKDSSSSKPEHTENKLEIDRRNLNVDRYSKIKRNGTLKQLLNFSGQESSISGNRDHKLHREQGSLMGFGNQNKEEKNDRRDCFVSPEICVCENSNPGEMLNEQIVNEERLKTEGISKKLPGVETTHKTTGKKNKRKSGSDVLTKEECEVQSETNFELTTKKAEVTPKSGNHALGICPHKQQHVSPGTHFECQLKEHYFAESNSHNTLNSEDREFQVCYEKGDSGARDATSLEKVASFFRELAVHNGSEKTKLNFQSMCNPDVCCNVEMDTDKLQRASLDKSYFLAENEILEESNLNPNEAKSTMQEISFVSSGNTSENHYAEKVSESYPLDFEVQNDPSSGTELLGNADVLNANVGISHVDSGGEDCFPSSEHGLAKKVLSQDEKLSLKKISRGNIYDLSNIKISGKRQSGEDRLEQGPKFKDLFLVAEMDGIDEGHSTKVPGKGTELQKKIWKKSGENPSFEKKEKQKKRDKDNEEKRSAAIIKILKNKEASARQAYSDLMAQQSNTVDENKKLIGKVKTLEEMLENMKKQKIQVEQELPKVREAAEKELKKQKKNMEEVCLQKTKAEQEAKQCRIDLESIEKEKADAEQELECVRQFIFQAETQRSILEENLRAFRNQIEESAFIRRNLEELLRRKDTNLNDLEKQKKTLMQELKKKTDGEEKLMKLIKQMEQDLEFKGNLSEIKLQEREKTEARRMVVEGRYSVTRETSLPTFTAGPGRQCRIDSETMSFQKKLEAKKIEELQQKIDELTLANKKADKTIRDLKYELNENELQKSSTEEKSRLLKEKLDKVNSELKCLKIKLEEKDQVEQGYLQQLKELDRQLQRATSKAEEVMQEAMDLKKIKMNSQEELKSVQQEKTQLKREVEELTRTQTKTEITIKHLNSQISSLQKEKLAAEHRTQSCKGEAHNLQDQYKKIKEELLQKTKVEKENQQEIQMLKNELAKSNQVSETLKQQIEDLNKWNTETKLLMKQIQSESEKMALEKHNIQRKNDALKALADGFKEQLHTTNEQLHKQTITEQEFICKIKSLEVDLAKTKDLASEYKQKYDKQSASTLTIDREIKNLNAQMNALTMEKRVSEQKMQLQQAHIQDLSSKVKKLQDELHQKTVDEQMARKKMILFQEESIKFKHSAEEFRKKVEKLLESHSITEKDISGIKLECVALQQEKHMAEENIMLYKRQMEDLQERLKKCHEQLQQGKQVEMDYHQKCRKLEEELEMQKRMVESLKQKMDLQVRESEHRFVLFQNEVQQSTKLQDSGFKLSCERRGNDFNYLSDSTTKEFEQLPPRTKPNSPLLRQKQERSGFKSDQIEENTLYVSADDTIPREVQFQMSSINQSLEDSSSQSFTEFVSQTSTQFQITFDKASQVSGTSEKDTLRNRNLHSSRQTVRHGEDTKHELGVVKLHPLEIVKNKHYDMHVEVTTLNQENDKTFGNEERMFEGYKTSEGFRKEDFAKMSSFLGEEVLRTVDDATQQEYFTEEYDAIKFQGLRHDVTARQLIEVKLLDRLTVEQLISGQKTTDEVQKSLEKFLTKPTAIAGLYLESSKEILSFALAAKKKIIGKALALAFLEAQAATGFIIDPTTGQKFSVDDSVLRGLADSEFKSRLLEAEKAVLGYCCSGKVLSVFQAVEARLLERQKGKNILEAQIASGGVIDPVRSVRVPPESAVHLGLLNNTILKFLHEPSSNTKCFLNPNNRKAMYYCDLLKMCLFSVSSKCFLLPVGERKISSPSAEKSHKTSVVDVDRGAEMTSYEAYKKDCIDKATYLELAKQEFDWKESTCFDSDGNSFLLLTDLKTGVQFNIEETLNQGRIDRALVNKYKEGLITVNELGDILVSNSQPNKDLNSPIAGFWLSETNERIPVLKASRKNLVDRVTALRCLEAQVSTGGIIDPFTGKKYSVSEALQRELIDDGCAKQIQQCELIFTGIIHPVRNTVMSAVEAVHLNAIDKEMGMRCLEYQYLTGGLIDPKSHSRLTMEDAIKNGIIDAVTATKIKDEKSHVKVLTCPKTKKKITYKEALERAVFDCHTGLRLLEATQPMKTGIASLYYSS</sequence>
<feature type="domain" description="SH3" evidence="13">
    <location>
        <begin position="816"/>
        <end position="873"/>
    </location>
</feature>
<dbReference type="Pfam" id="PF21019">
    <property type="entry name" value="Spectrin_3"/>
    <property type="match status" value="1"/>
</dbReference>
<dbReference type="Gene3D" id="1.20.58.60">
    <property type="match status" value="6"/>
</dbReference>
<dbReference type="SUPFAM" id="SSF46966">
    <property type="entry name" value="Spectrin repeat"/>
    <property type="match status" value="4"/>
</dbReference>
<dbReference type="Gene3D" id="1.10.418.10">
    <property type="entry name" value="Calponin-like domain"/>
    <property type="match status" value="2"/>
</dbReference>
<evidence type="ECO:0000256" key="11">
    <source>
        <dbReference type="SAM" id="Coils"/>
    </source>
</evidence>
<dbReference type="Gene3D" id="3.30.160.780">
    <property type="match status" value="1"/>
</dbReference>
<evidence type="ECO:0000256" key="7">
    <source>
        <dbReference type="ARBA" id="ARBA00023203"/>
    </source>
</evidence>
<dbReference type="InterPro" id="IPR018159">
    <property type="entry name" value="Spectrin/alpha-actinin"/>
</dbReference>
<accession>A0ABQ9CJQ8</accession>
<feature type="compositionally biased region" description="Basic and acidic residues" evidence="12">
    <location>
        <begin position="2705"/>
        <end position="2716"/>
    </location>
</feature>
<evidence type="ECO:0000259" key="14">
    <source>
        <dbReference type="PROSITE" id="PS50021"/>
    </source>
</evidence>
<dbReference type="SUPFAM" id="SSF75399">
    <property type="entry name" value="Plakin repeat"/>
    <property type="match status" value="2"/>
</dbReference>
<evidence type="ECO:0000256" key="6">
    <source>
        <dbReference type="ARBA" id="ARBA00022737"/>
    </source>
</evidence>
<feature type="region of interest" description="Disordered" evidence="12">
    <location>
        <begin position="1842"/>
        <end position="1884"/>
    </location>
</feature>
<dbReference type="PROSITE" id="PS50002">
    <property type="entry name" value="SH3"/>
    <property type="match status" value="1"/>
</dbReference>
<dbReference type="PANTHER" id="PTHR23169:SF24">
    <property type="entry name" value="DYSTONIN"/>
    <property type="match status" value="1"/>
</dbReference>
<dbReference type="PROSITE" id="PS50021">
    <property type="entry name" value="CH"/>
    <property type="match status" value="1"/>
</dbReference>
<evidence type="ECO:0000256" key="5">
    <source>
        <dbReference type="ARBA" id="ARBA00022553"/>
    </source>
</evidence>
<evidence type="ECO:0000256" key="8">
    <source>
        <dbReference type="ARBA" id="ARBA00023212"/>
    </source>
</evidence>
<dbReference type="InterPro" id="IPR001101">
    <property type="entry name" value="Plectin_repeat"/>
</dbReference>
<feature type="region of interest" description="Disordered" evidence="12">
    <location>
        <begin position="346"/>
        <end position="369"/>
    </location>
</feature>
<evidence type="ECO:0000256" key="2">
    <source>
        <dbReference type="ARBA" id="ARBA00004316"/>
    </source>
</evidence>
<name>A0ABQ9CJQ8_9PASS</name>
<dbReference type="InterPro" id="IPR041573">
    <property type="entry name" value="Desmoplakin_Spectrin-like"/>
</dbReference>
<comment type="caution">
    <text evidence="15">The sequence shown here is derived from an EMBL/GenBank/DDBJ whole genome shotgun (WGS) entry which is preliminary data.</text>
</comment>
<dbReference type="Pfam" id="PF21020">
    <property type="entry name" value="Spectrin_4"/>
    <property type="match status" value="1"/>
</dbReference>
<feature type="coiled-coil region" evidence="11">
    <location>
        <begin position="1137"/>
        <end position="1171"/>
    </location>
</feature>
<keyword evidence="16" id="KW-1185">Reference proteome</keyword>
<evidence type="ECO:0000256" key="3">
    <source>
        <dbReference type="ARBA" id="ARBA00022443"/>
    </source>
</evidence>
<dbReference type="InterPro" id="IPR043197">
    <property type="entry name" value="Plakin"/>
</dbReference>
<comment type="subcellular location">
    <subcellularLocation>
        <location evidence="2">Cell projection</location>
    </subcellularLocation>
    <subcellularLocation>
        <location evidence="1">Cytoplasm</location>
        <location evidence="1">Cytoskeleton</location>
    </subcellularLocation>
</comment>
<dbReference type="CDD" id="cd00176">
    <property type="entry name" value="SPEC"/>
    <property type="match status" value="1"/>
</dbReference>
<proteinExistence type="predicted"/>
<protein>
    <submittedName>
        <fullName evidence="15">Plectin-like protein</fullName>
    </submittedName>
</protein>
<evidence type="ECO:0000256" key="4">
    <source>
        <dbReference type="ARBA" id="ARBA00022490"/>
    </source>
</evidence>
<keyword evidence="8" id="KW-0206">Cytoskeleton</keyword>
<dbReference type="Gene3D" id="3.90.1290.10">
    <property type="entry name" value="Plakin repeat"/>
    <property type="match status" value="2"/>
</dbReference>
<evidence type="ECO:0000256" key="1">
    <source>
        <dbReference type="ARBA" id="ARBA00004245"/>
    </source>
</evidence>
<dbReference type="InterPro" id="IPR001715">
    <property type="entry name" value="CH_dom"/>
</dbReference>
<dbReference type="Pfam" id="PF17902">
    <property type="entry name" value="SH3_10"/>
    <property type="match status" value="1"/>
</dbReference>
<feature type="region of interest" description="Disordered" evidence="12">
    <location>
        <begin position="2775"/>
        <end position="2798"/>
    </location>
</feature>
<evidence type="ECO:0000313" key="16">
    <source>
        <dbReference type="Proteomes" id="UP001145742"/>
    </source>
</evidence>
<dbReference type="SMART" id="SM00250">
    <property type="entry name" value="PLEC"/>
    <property type="match status" value="10"/>
</dbReference>
<dbReference type="Pfam" id="PF18373">
    <property type="entry name" value="Spectrin_2"/>
    <property type="match status" value="1"/>
</dbReference>
<keyword evidence="4" id="KW-0963">Cytoplasm</keyword>
<evidence type="ECO:0000259" key="13">
    <source>
        <dbReference type="PROSITE" id="PS50002"/>
    </source>
</evidence>
<keyword evidence="5" id="KW-0597">Phosphoprotein</keyword>
<dbReference type="Gene3D" id="1.20.5.170">
    <property type="match status" value="1"/>
</dbReference>
<keyword evidence="7" id="KW-0009">Actin-binding</keyword>
<dbReference type="InterPro" id="IPR036872">
    <property type="entry name" value="CH_dom_sf"/>
</dbReference>
<dbReference type="InterPro" id="IPR049538">
    <property type="entry name" value="PCN-like_spectrin-like_rpt"/>
</dbReference>
<dbReference type="EMBL" id="WHWB01034834">
    <property type="protein sequence ID" value="KAJ7403496.1"/>
    <property type="molecule type" value="Genomic_DNA"/>
</dbReference>
<keyword evidence="9" id="KW-0966">Cell projection</keyword>
<keyword evidence="6" id="KW-0677">Repeat</keyword>
<dbReference type="Pfam" id="PF00681">
    <property type="entry name" value="Plectin"/>
    <property type="match status" value="4"/>
</dbReference>
<dbReference type="Pfam" id="PF00307">
    <property type="entry name" value="CH"/>
    <property type="match status" value="2"/>
</dbReference>
<dbReference type="Gene3D" id="1.20.58.1060">
    <property type="match status" value="1"/>
</dbReference>
<dbReference type="InterPro" id="IPR041615">
    <property type="entry name" value="Desmoplakin_SH3"/>
</dbReference>
<feature type="region of interest" description="Disordered" evidence="12">
    <location>
        <begin position="2683"/>
        <end position="2717"/>
    </location>
</feature>
<dbReference type="PROSITE" id="PS00019">
    <property type="entry name" value="ACTININ_1"/>
    <property type="match status" value="1"/>
</dbReference>
<feature type="domain" description="Calponin-homology (CH)" evidence="14">
    <location>
        <begin position="27"/>
        <end position="137"/>
    </location>
</feature>
<evidence type="ECO:0000256" key="12">
    <source>
        <dbReference type="SAM" id="MobiDB-lite"/>
    </source>
</evidence>
<dbReference type="Pfam" id="PF21097">
    <property type="entry name" value="SR_plectin_7"/>
    <property type="match status" value="1"/>
</dbReference>
<feature type="coiled-coil region" evidence="11">
    <location>
        <begin position="2141"/>
        <end position="2518"/>
    </location>
</feature>
<reference evidence="15" key="1">
    <citation type="submission" date="2019-10" db="EMBL/GenBank/DDBJ databases">
        <authorList>
            <person name="Soares A.E.R."/>
            <person name="Aleixo A."/>
            <person name="Schneider P."/>
            <person name="Miyaki C.Y."/>
            <person name="Schneider M.P."/>
            <person name="Mello C."/>
            <person name="Vasconcelos A.T.R."/>
        </authorList>
    </citation>
    <scope>NUCLEOTIDE SEQUENCE</scope>
    <source>
        <tissue evidence="15">Muscle</tissue>
    </source>
</reference>
<organism evidence="15 16">
    <name type="scientific">Willisornis vidua</name>
    <name type="common">Xingu scale-backed antbird</name>
    <dbReference type="NCBI Taxonomy" id="1566151"/>
    <lineage>
        <taxon>Eukaryota</taxon>
        <taxon>Metazoa</taxon>
        <taxon>Chordata</taxon>
        <taxon>Craniata</taxon>
        <taxon>Vertebrata</taxon>
        <taxon>Euteleostomi</taxon>
        <taxon>Archelosauria</taxon>
        <taxon>Archosauria</taxon>
        <taxon>Dinosauria</taxon>
        <taxon>Saurischia</taxon>
        <taxon>Theropoda</taxon>
        <taxon>Coelurosauria</taxon>
        <taxon>Aves</taxon>
        <taxon>Neognathae</taxon>
        <taxon>Neoaves</taxon>
        <taxon>Telluraves</taxon>
        <taxon>Australaves</taxon>
        <taxon>Passeriformes</taxon>
        <taxon>Thamnophilidae</taxon>
        <taxon>Willisornis</taxon>
    </lineage>
</organism>